<dbReference type="EMBL" id="NDHI03003416">
    <property type="protein sequence ID" value="PNJ58660.1"/>
    <property type="molecule type" value="Genomic_DNA"/>
</dbReference>
<evidence type="ECO:0000256" key="1">
    <source>
        <dbReference type="ARBA" id="ARBA00016765"/>
    </source>
</evidence>
<reference evidence="5" key="1">
    <citation type="submission" date="2017-12" db="EMBL/GenBank/DDBJ databases">
        <title>High-resolution comparative analysis of great ape genomes.</title>
        <authorList>
            <person name="Pollen A."/>
            <person name="Hastie A."/>
            <person name="Hormozdiari F."/>
            <person name="Dougherty M."/>
            <person name="Liu R."/>
            <person name="Chaisson M."/>
            <person name="Hoppe E."/>
            <person name="Hill C."/>
            <person name="Pang A."/>
            <person name="Hillier L."/>
            <person name="Baker C."/>
            <person name="Armstrong J."/>
            <person name="Shendure J."/>
            <person name="Paten B."/>
            <person name="Wilson R."/>
            <person name="Chao H."/>
            <person name="Schneider V."/>
            <person name="Ventura M."/>
            <person name="Kronenberg Z."/>
            <person name="Murali S."/>
            <person name="Gordon D."/>
            <person name="Cantsilieris S."/>
            <person name="Munson K."/>
            <person name="Nelson B."/>
            <person name="Raja A."/>
            <person name="Underwood J."/>
            <person name="Diekhans M."/>
            <person name="Fiddes I."/>
            <person name="Haussler D."/>
            <person name="Eichler E."/>
        </authorList>
    </citation>
    <scope>NUCLEOTIDE SEQUENCE [LARGE SCALE GENOMIC DNA]</scope>
    <source>
        <strain evidence="5">Susie</strain>
    </source>
</reference>
<sequence length="91" mass="10225">QNLRALVAMNENLKSQEQEFKAHCREEMTRLQQEIENLKAERAPCGDEKTVSSGEPPGTLTSAMTHDENELQHSYSEVCWILPAAEPLGKT</sequence>
<dbReference type="Pfam" id="PF09762">
    <property type="entry name" value="CCDC93_CC"/>
    <property type="match status" value="1"/>
</dbReference>
<protein>
    <recommendedName>
        <fullName evidence="1">Coiled-coil domain-containing protein 93</fullName>
    </recommendedName>
</protein>
<organism evidence="5">
    <name type="scientific">Pongo abelii</name>
    <name type="common">Sumatran orangutan</name>
    <name type="synonym">Pongo pygmaeus abelii</name>
    <dbReference type="NCBI Taxonomy" id="9601"/>
    <lineage>
        <taxon>Eukaryota</taxon>
        <taxon>Metazoa</taxon>
        <taxon>Chordata</taxon>
        <taxon>Craniata</taxon>
        <taxon>Vertebrata</taxon>
        <taxon>Euteleostomi</taxon>
        <taxon>Mammalia</taxon>
        <taxon>Eutheria</taxon>
        <taxon>Euarchontoglires</taxon>
        <taxon>Primates</taxon>
        <taxon>Haplorrhini</taxon>
        <taxon>Catarrhini</taxon>
        <taxon>Hominidae</taxon>
        <taxon>Pongo</taxon>
    </lineage>
</organism>
<evidence type="ECO:0000313" key="5">
    <source>
        <dbReference type="EMBL" id="PNJ58660.1"/>
    </source>
</evidence>
<dbReference type="AlphaFoldDB" id="A0A2J8VMC9"/>
<name>A0A2J8VMC9_PONAB</name>
<feature type="coiled-coil region" evidence="2">
    <location>
        <begin position="6"/>
        <end position="41"/>
    </location>
</feature>
<gene>
    <name evidence="5" type="ORF">CR201_G0018032</name>
</gene>
<comment type="caution">
    <text evidence="5">The sequence shown here is derived from an EMBL/GenBank/DDBJ whole genome shotgun (WGS) entry which is preliminary data.</text>
</comment>
<evidence type="ECO:0000256" key="3">
    <source>
        <dbReference type="SAM" id="MobiDB-lite"/>
    </source>
</evidence>
<dbReference type="InterPro" id="IPR039116">
    <property type="entry name" value="CCDC93"/>
</dbReference>
<proteinExistence type="predicted"/>
<evidence type="ECO:0000259" key="4">
    <source>
        <dbReference type="Pfam" id="PF09762"/>
    </source>
</evidence>
<feature type="region of interest" description="Disordered" evidence="3">
    <location>
        <begin position="43"/>
        <end position="63"/>
    </location>
</feature>
<dbReference type="PANTHER" id="PTHR16441">
    <property type="entry name" value="FIDIPIDINE"/>
    <property type="match status" value="1"/>
</dbReference>
<dbReference type="GO" id="GO:0006893">
    <property type="term" value="P:Golgi to plasma membrane transport"/>
    <property type="evidence" value="ECO:0007669"/>
    <property type="project" value="TreeGrafter"/>
</dbReference>
<accession>A0A2J8VMC9</accession>
<feature type="domain" description="CCDC93 coiled-coil" evidence="4">
    <location>
        <begin position="2"/>
        <end position="69"/>
    </location>
</feature>
<dbReference type="PANTHER" id="PTHR16441:SF0">
    <property type="entry name" value="COILED-COIL DOMAIN-CONTAINING PROTEIN 93"/>
    <property type="match status" value="1"/>
</dbReference>
<keyword evidence="2" id="KW-0175">Coiled coil</keyword>
<feature type="non-terminal residue" evidence="5">
    <location>
        <position position="1"/>
    </location>
</feature>
<dbReference type="InterPro" id="IPR019159">
    <property type="entry name" value="CCDC93_CC"/>
</dbReference>
<evidence type="ECO:0000256" key="2">
    <source>
        <dbReference type="SAM" id="Coils"/>
    </source>
</evidence>